<dbReference type="EMBL" id="RHLC01000054">
    <property type="protein sequence ID" value="TPP48581.1"/>
    <property type="molecule type" value="Genomic_DNA"/>
</dbReference>
<feature type="domain" description="Alpha-type protein kinase" evidence="7">
    <location>
        <begin position="353"/>
        <end position="601"/>
    </location>
</feature>
<dbReference type="InterPro" id="IPR011009">
    <property type="entry name" value="Kinase-like_dom_sf"/>
</dbReference>
<accession>A0A504XI99</accession>
<dbReference type="InterPro" id="IPR004166">
    <property type="entry name" value="a-kinase_dom"/>
</dbReference>
<dbReference type="SUPFAM" id="SSF56112">
    <property type="entry name" value="Protein kinase-like (PK-like)"/>
    <property type="match status" value="1"/>
</dbReference>
<dbReference type="VEuPathDB" id="TriTrypDB:LdCL_360054700"/>
<organism evidence="8 9">
    <name type="scientific">Leishmania donovani</name>
    <dbReference type="NCBI Taxonomy" id="5661"/>
    <lineage>
        <taxon>Eukaryota</taxon>
        <taxon>Discoba</taxon>
        <taxon>Euglenozoa</taxon>
        <taxon>Kinetoplastea</taxon>
        <taxon>Metakinetoplastina</taxon>
        <taxon>Trypanosomatida</taxon>
        <taxon>Trypanosomatidae</taxon>
        <taxon>Leishmaniinae</taxon>
        <taxon>Leishmania</taxon>
    </lineage>
</organism>
<evidence type="ECO:0000256" key="5">
    <source>
        <dbReference type="ARBA" id="ARBA00022840"/>
    </source>
</evidence>
<feature type="compositionally biased region" description="Low complexity" evidence="6">
    <location>
        <begin position="124"/>
        <end position="147"/>
    </location>
</feature>
<dbReference type="Gene3D" id="3.30.200.20">
    <property type="entry name" value="Phosphorylase Kinase, domain 1"/>
    <property type="match status" value="1"/>
</dbReference>
<evidence type="ECO:0000256" key="2">
    <source>
        <dbReference type="ARBA" id="ARBA00022679"/>
    </source>
</evidence>
<dbReference type="GO" id="GO:0031037">
    <property type="term" value="P:myosin II filament disassembly"/>
    <property type="evidence" value="ECO:0007669"/>
    <property type="project" value="TreeGrafter"/>
</dbReference>
<keyword evidence="2" id="KW-0808">Transferase</keyword>
<reference evidence="9" key="1">
    <citation type="submission" date="2019-02" db="EMBL/GenBank/DDBJ databases">
        <title>FDA dAtabase for Regulatory Grade micrObial Sequences (FDA-ARGOS): Supporting development and validation of Infectious Disease Dx tests.</title>
        <authorList>
            <person name="Duncan R."/>
            <person name="Fisher C."/>
            <person name="Tallon L."/>
            <person name="Sadzewicz L."/>
            <person name="Sengamalay N."/>
            <person name="Ott S."/>
            <person name="Godinez A."/>
            <person name="Nagaraj S."/>
            <person name="Vavikolanu K."/>
            <person name="Nadendla S."/>
            <person name="Aluvathingal J."/>
            <person name="Sichtig H."/>
        </authorList>
    </citation>
    <scope>NUCLEOTIDE SEQUENCE [LARGE SCALE GENOMIC DNA]</scope>
    <source>
        <strain evidence="9">FDAARGOS_361</strain>
    </source>
</reference>
<keyword evidence="1" id="KW-0723">Serine/threonine-protein kinase</keyword>
<dbReference type="Pfam" id="PF02816">
    <property type="entry name" value="Alpha_kinase"/>
    <property type="match status" value="1"/>
</dbReference>
<dbReference type="PROSITE" id="PS51158">
    <property type="entry name" value="ALPHA_KINASE"/>
    <property type="match status" value="1"/>
</dbReference>
<evidence type="ECO:0000256" key="6">
    <source>
        <dbReference type="SAM" id="MobiDB-lite"/>
    </source>
</evidence>
<sequence>MDGGTPAALRTRKHSGTLRGMRCAQDTALKDTRSTEGSPEPLCSKASSPRGNPRQALSTTRSVSSSAAADNSGSAAISPAAHSLASTLHDSGQGSPSPGPLVVASSSSGTGQQRSGHDGHGRVTSSSISKSASLPSLLATSPSGPTLGEDRQWSNSAGAAAAPARKQPRSVAQLPAPPAQADLAESTKPPQYIRKKPPVRKSGTSESTSPDSTALSENFTASTPFAQLLNPKSQGSPGLPRRGADPKRLPSAKSSDSASPSLPTSPPQPAEAARRASRQDGVPPEADASDAGPPPATSMALVKTKLAAAPQPSRTPTPGSSPKEWTPPTHTHESPEHLSTDEPDVLVPAHKYVYDVKTCAWKGVDTMLRVLHPNRGLSQGTMRVCFALEELDETGFSSRMVAKMFRHNISKVVESDYFNEGEAQCICGIFAEKFNRVQVPAGFQRHVVSFLQCETVRIKLSEVPEAYQHKRSGFFSYRTTDSADILFTMEPRLAGNFTKYTNNFGDVYDGFERRQSLEEEKKRHRVLMAVEAFSHFTLVESGGSMLVCDLQGVNDFLTDPQIHTEDGKGLGMGNMGQDGIRKWMEAHVCNEVCRAIMLEPLSKGLRNFTRTAENESRVSYYQILRAKLRSQTPVRPEDIIPLSKPLSLMSDDERLEYAMRLSALLSE</sequence>
<feature type="compositionally biased region" description="Polar residues" evidence="6">
    <location>
        <begin position="84"/>
        <end position="96"/>
    </location>
</feature>
<dbReference type="InterPro" id="IPR051852">
    <property type="entry name" value="Alpha-type_PK"/>
</dbReference>
<keyword evidence="5" id="KW-0067">ATP-binding</keyword>
<proteinExistence type="predicted"/>
<dbReference type="PANTHER" id="PTHR45992:SF2">
    <property type="entry name" value="EUKARYOTIC ELONGATION FACTOR 2 KINASE"/>
    <property type="match status" value="1"/>
</dbReference>
<dbReference type="Proteomes" id="UP000318447">
    <property type="component" value="Unassembled WGS sequence"/>
</dbReference>
<feature type="compositionally biased region" description="Low complexity" evidence="6">
    <location>
        <begin position="56"/>
        <end position="78"/>
    </location>
</feature>
<evidence type="ECO:0000256" key="4">
    <source>
        <dbReference type="ARBA" id="ARBA00022777"/>
    </source>
</evidence>
<dbReference type="SMART" id="SM00811">
    <property type="entry name" value="Alpha_kinase"/>
    <property type="match status" value="1"/>
</dbReference>
<feature type="compositionally biased region" description="Basic and acidic residues" evidence="6">
    <location>
        <begin position="330"/>
        <end position="340"/>
    </location>
</feature>
<dbReference type="CDD" id="cd04515">
    <property type="entry name" value="Alpha_kinase"/>
    <property type="match status" value="1"/>
</dbReference>
<gene>
    <name evidence="8" type="ORF">CGC21_14655</name>
</gene>
<feature type="compositionally biased region" description="Polar residues" evidence="6">
    <location>
        <begin position="202"/>
        <end position="236"/>
    </location>
</feature>
<dbReference type="GO" id="GO:1903013">
    <property type="term" value="P:response to differentiation-inducing factor 1"/>
    <property type="evidence" value="ECO:0007669"/>
    <property type="project" value="TreeGrafter"/>
</dbReference>
<keyword evidence="4 8" id="KW-0418">Kinase</keyword>
<dbReference type="GO" id="GO:0005524">
    <property type="term" value="F:ATP binding"/>
    <property type="evidence" value="ECO:0007669"/>
    <property type="project" value="UniProtKB-KW"/>
</dbReference>
<protein>
    <submittedName>
        <fullName evidence="8">Alpha-kinase family protein</fullName>
    </submittedName>
</protein>
<dbReference type="Gene3D" id="3.20.200.10">
    <property type="entry name" value="MHCK/EF2 kinase"/>
    <property type="match status" value="1"/>
</dbReference>
<dbReference type="VEuPathDB" id="TriTrypDB:LdBPK_364760.1"/>
<dbReference type="PANTHER" id="PTHR45992">
    <property type="entry name" value="EUKARYOTIC ELONGATION FACTOR 2 KINASE-RELATED"/>
    <property type="match status" value="1"/>
</dbReference>
<feature type="compositionally biased region" description="Low complexity" evidence="6">
    <location>
        <begin position="105"/>
        <end position="114"/>
    </location>
</feature>
<feature type="region of interest" description="Disordered" evidence="6">
    <location>
        <begin position="1"/>
        <end position="343"/>
    </location>
</feature>
<feature type="compositionally biased region" description="Low complexity" evidence="6">
    <location>
        <begin position="251"/>
        <end position="262"/>
    </location>
</feature>
<keyword evidence="3" id="KW-0547">Nucleotide-binding</keyword>
<dbReference type="VEuPathDB" id="TriTrypDB:LDHU3_36.6390"/>
<evidence type="ECO:0000313" key="8">
    <source>
        <dbReference type="EMBL" id="TPP48581.1"/>
    </source>
</evidence>
<evidence type="ECO:0000256" key="3">
    <source>
        <dbReference type="ARBA" id="ARBA00022741"/>
    </source>
</evidence>
<comment type="caution">
    <text evidence="8">The sequence shown here is derived from an EMBL/GenBank/DDBJ whole genome shotgun (WGS) entry which is preliminary data.</text>
</comment>
<dbReference type="AlphaFoldDB" id="A0A504XI99"/>
<name>A0A504XI99_LEIDO</name>
<evidence type="ECO:0000259" key="7">
    <source>
        <dbReference type="PROSITE" id="PS51158"/>
    </source>
</evidence>
<dbReference type="GO" id="GO:0004674">
    <property type="term" value="F:protein serine/threonine kinase activity"/>
    <property type="evidence" value="ECO:0007669"/>
    <property type="project" value="UniProtKB-KW"/>
</dbReference>
<evidence type="ECO:0000256" key="1">
    <source>
        <dbReference type="ARBA" id="ARBA00022527"/>
    </source>
</evidence>
<evidence type="ECO:0000313" key="9">
    <source>
        <dbReference type="Proteomes" id="UP000318447"/>
    </source>
</evidence>